<protein>
    <recommendedName>
        <fullName evidence="5">Gametolysin peptidase M11</fullName>
    </recommendedName>
</protein>
<name>A0ABZ1WH40_9ACTN</name>
<feature type="compositionally biased region" description="Low complexity" evidence="1">
    <location>
        <begin position="10"/>
        <end position="19"/>
    </location>
</feature>
<evidence type="ECO:0000256" key="2">
    <source>
        <dbReference type="SAM" id="Phobius"/>
    </source>
</evidence>
<gene>
    <name evidence="3" type="ORF">OG469_35015</name>
</gene>
<keyword evidence="2" id="KW-0472">Membrane</keyword>
<dbReference type="SUPFAM" id="SSF55486">
    <property type="entry name" value="Metalloproteases ('zincins'), catalytic domain"/>
    <property type="match status" value="1"/>
</dbReference>
<feature type="region of interest" description="Disordered" evidence="1">
    <location>
        <begin position="373"/>
        <end position="394"/>
    </location>
</feature>
<dbReference type="RefSeq" id="WP_329493668.1">
    <property type="nucleotide sequence ID" value="NZ_CP108460.1"/>
</dbReference>
<keyword evidence="2" id="KW-0812">Transmembrane</keyword>
<feature type="region of interest" description="Disordered" evidence="1">
    <location>
        <begin position="1"/>
        <end position="26"/>
    </location>
</feature>
<proteinExistence type="predicted"/>
<evidence type="ECO:0000313" key="4">
    <source>
        <dbReference type="Proteomes" id="UP001432014"/>
    </source>
</evidence>
<organism evidence="3 4">
    <name type="scientific">Kitasatospora herbaricolor</name>
    <dbReference type="NCBI Taxonomy" id="68217"/>
    <lineage>
        <taxon>Bacteria</taxon>
        <taxon>Bacillati</taxon>
        <taxon>Actinomycetota</taxon>
        <taxon>Actinomycetes</taxon>
        <taxon>Kitasatosporales</taxon>
        <taxon>Streptomycetaceae</taxon>
        <taxon>Kitasatospora</taxon>
    </lineage>
</organism>
<accession>A0ABZ1WH40</accession>
<keyword evidence="2" id="KW-1133">Transmembrane helix</keyword>
<evidence type="ECO:0008006" key="5">
    <source>
        <dbReference type="Google" id="ProtNLM"/>
    </source>
</evidence>
<feature type="transmembrane region" description="Helical" evidence="2">
    <location>
        <begin position="444"/>
        <end position="462"/>
    </location>
</feature>
<reference evidence="3 4" key="1">
    <citation type="submission" date="2022-10" db="EMBL/GenBank/DDBJ databases">
        <title>The complete genomes of actinobacterial strains from the NBC collection.</title>
        <authorList>
            <person name="Joergensen T.S."/>
            <person name="Alvarez Arevalo M."/>
            <person name="Sterndorff E.B."/>
            <person name="Faurdal D."/>
            <person name="Vuksanovic O."/>
            <person name="Mourched A.-S."/>
            <person name="Charusanti P."/>
            <person name="Shaw S."/>
            <person name="Blin K."/>
            <person name="Weber T."/>
        </authorList>
    </citation>
    <scope>NUCLEOTIDE SEQUENCE [LARGE SCALE GENOMIC DNA]</scope>
    <source>
        <strain evidence="3 4">NBC_01247</strain>
    </source>
</reference>
<evidence type="ECO:0000256" key="1">
    <source>
        <dbReference type="SAM" id="MobiDB-lite"/>
    </source>
</evidence>
<dbReference type="Proteomes" id="UP001432014">
    <property type="component" value="Chromosome"/>
</dbReference>
<evidence type="ECO:0000313" key="3">
    <source>
        <dbReference type="EMBL" id="WUS60250.1"/>
    </source>
</evidence>
<sequence length="471" mass="47848">MTPVPSTTHAAAAPSAGPARRPRRTPRGAAPLLAVAGALTLSATTVLTPATAAEPAPSRVDRHAVVLVNFRNLALADAQRAHDQAVRNFFGPADSLATYYKENSGGRMSVVPAKGDGVFGPFTLDMDDSAACETGKIAELARKTIPDLDYDHVSIVLNSKYCGAWWGLASVPGPVSWFHEGAVADKAAIVHEFGHNLGFAHQKRQTCTAGSFTACTDDGYSNRTPMGGGGEKKGLTAPELLSLKWLTTQQVTTPTATGSVHLAPLHAAGTSGVRAIDLPLGTGGDRIVIEYRTPDSATPDLDVAQGVNVYRIPQGRYNQAVLISNVGHDSKAVVGSFVAGAPISDSSAKLSVDVSQATAAGAEVKVLLGSGPGTATTAAPSPVPTGPAPARSTNPAVDAAVLSTPEADDHAVIGSTVAPEPAASAGKAGDGSLAATGAAATGPAVIGGVLVVTGATVTVLLTRRRSRRRAH</sequence>
<dbReference type="EMBL" id="CP108482">
    <property type="protein sequence ID" value="WUS60250.1"/>
    <property type="molecule type" value="Genomic_DNA"/>
</dbReference>
<keyword evidence="4" id="KW-1185">Reference proteome</keyword>